<comment type="subcellular location">
    <subcellularLocation>
        <location evidence="3">Cytoplasm</location>
    </subcellularLocation>
</comment>
<keyword evidence="6" id="KW-1185">Reference proteome</keyword>
<protein>
    <recommendedName>
        <fullName evidence="3 4">Dephospho-CoA kinase</fullName>
        <ecNumber evidence="3 4">2.7.1.24</ecNumber>
    </recommendedName>
    <alternativeName>
        <fullName evidence="3">Dephosphocoenzyme A kinase</fullName>
    </alternativeName>
</protein>
<dbReference type="Proteomes" id="UP001500432">
    <property type="component" value="Unassembled WGS sequence"/>
</dbReference>
<comment type="caution">
    <text evidence="5">The sequence shown here is derived from an EMBL/GenBank/DDBJ whole genome shotgun (WGS) entry which is preliminary data.</text>
</comment>
<dbReference type="InterPro" id="IPR027417">
    <property type="entry name" value="P-loop_NTPase"/>
</dbReference>
<comment type="catalytic activity">
    <reaction evidence="3">
        <text>3'-dephospho-CoA + ATP = ADP + CoA + H(+)</text>
        <dbReference type="Rhea" id="RHEA:18245"/>
        <dbReference type="ChEBI" id="CHEBI:15378"/>
        <dbReference type="ChEBI" id="CHEBI:30616"/>
        <dbReference type="ChEBI" id="CHEBI:57287"/>
        <dbReference type="ChEBI" id="CHEBI:57328"/>
        <dbReference type="ChEBI" id="CHEBI:456216"/>
        <dbReference type="EC" id="2.7.1.24"/>
    </reaction>
</comment>
<dbReference type="EC" id="2.7.1.24" evidence="3 4"/>
<dbReference type="Pfam" id="PF01121">
    <property type="entry name" value="CoaE"/>
    <property type="match status" value="1"/>
</dbReference>
<dbReference type="PANTHER" id="PTHR10695">
    <property type="entry name" value="DEPHOSPHO-COA KINASE-RELATED"/>
    <property type="match status" value="1"/>
</dbReference>
<feature type="binding site" evidence="3">
    <location>
        <begin position="11"/>
        <end position="16"/>
    </location>
    <ligand>
        <name>ATP</name>
        <dbReference type="ChEBI" id="CHEBI:30616"/>
    </ligand>
</feature>
<dbReference type="CDD" id="cd02022">
    <property type="entry name" value="DPCK"/>
    <property type="match status" value="1"/>
</dbReference>
<proteinExistence type="inferred from homology"/>
<evidence type="ECO:0000256" key="3">
    <source>
        <dbReference type="HAMAP-Rule" id="MF_00376"/>
    </source>
</evidence>
<dbReference type="PROSITE" id="PS51219">
    <property type="entry name" value="DPCK"/>
    <property type="match status" value="1"/>
</dbReference>
<keyword evidence="3" id="KW-0418">Kinase</keyword>
<comment type="function">
    <text evidence="3">Catalyzes the phosphorylation of the 3'-hydroxyl group of dephosphocoenzyme A to form coenzyme A.</text>
</comment>
<dbReference type="EMBL" id="BAAAQW010000002">
    <property type="protein sequence ID" value="GAA2196899.1"/>
    <property type="molecule type" value="Genomic_DNA"/>
</dbReference>
<dbReference type="InterPro" id="IPR001977">
    <property type="entry name" value="Depp_CoAkinase"/>
</dbReference>
<comment type="pathway">
    <text evidence="3">Cofactor biosynthesis; coenzyme A biosynthesis; CoA from (R)-pantothenate: step 5/5.</text>
</comment>
<evidence type="ECO:0000313" key="5">
    <source>
        <dbReference type="EMBL" id="GAA2196899.1"/>
    </source>
</evidence>
<dbReference type="HAMAP" id="MF_00376">
    <property type="entry name" value="Dephospho_CoA_kinase"/>
    <property type="match status" value="1"/>
</dbReference>
<comment type="similarity">
    <text evidence="3">Belongs to the CoaE family.</text>
</comment>
<evidence type="ECO:0000313" key="6">
    <source>
        <dbReference type="Proteomes" id="UP001500432"/>
    </source>
</evidence>
<name>A0ABN3BIY2_9MICC</name>
<dbReference type="NCBIfam" id="TIGR00152">
    <property type="entry name" value="dephospho-CoA kinase"/>
    <property type="match status" value="1"/>
</dbReference>
<keyword evidence="3" id="KW-0808">Transferase</keyword>
<sequence>MLRVGLTGGIASGKSEVARRLAERGAVLVDADVLAREAVAPGSEGLAEVVAAFGPGIVADDGGLDRAALGAIVFADPVRREVLNAIVHPRVRARAAEIAERAGSQDPRAVVVQDIPLLVETGQAGNFDVVVVVDAPDDVRVARLAARNGMPEAEARARMAAQTTREERLAAADHVLENTGTVEELRAAVDRLWDGVLVPAAARSAQAGSSA</sequence>
<keyword evidence="3" id="KW-0173">Coenzyme A biosynthesis</keyword>
<keyword evidence="1 3" id="KW-0547">Nucleotide-binding</keyword>
<organism evidence="5 6">
    <name type="scientific">Sinomonas flava</name>
    <dbReference type="NCBI Taxonomy" id="496857"/>
    <lineage>
        <taxon>Bacteria</taxon>
        <taxon>Bacillati</taxon>
        <taxon>Actinomycetota</taxon>
        <taxon>Actinomycetes</taxon>
        <taxon>Micrococcales</taxon>
        <taxon>Micrococcaceae</taxon>
        <taxon>Sinomonas</taxon>
    </lineage>
</organism>
<keyword evidence="3" id="KW-0963">Cytoplasm</keyword>
<keyword evidence="2 3" id="KW-0067">ATP-binding</keyword>
<dbReference type="SUPFAM" id="SSF52540">
    <property type="entry name" value="P-loop containing nucleoside triphosphate hydrolases"/>
    <property type="match status" value="1"/>
</dbReference>
<accession>A0ABN3BIY2</accession>
<dbReference type="Gene3D" id="3.40.50.300">
    <property type="entry name" value="P-loop containing nucleotide triphosphate hydrolases"/>
    <property type="match status" value="1"/>
</dbReference>
<reference evidence="5 6" key="1">
    <citation type="journal article" date="2019" name="Int. J. Syst. Evol. Microbiol.">
        <title>The Global Catalogue of Microorganisms (GCM) 10K type strain sequencing project: providing services to taxonomists for standard genome sequencing and annotation.</title>
        <authorList>
            <consortium name="The Broad Institute Genomics Platform"/>
            <consortium name="The Broad Institute Genome Sequencing Center for Infectious Disease"/>
            <person name="Wu L."/>
            <person name="Ma J."/>
        </authorList>
    </citation>
    <scope>NUCLEOTIDE SEQUENCE [LARGE SCALE GENOMIC DNA]</scope>
    <source>
        <strain evidence="5 6">JCM 16034</strain>
    </source>
</reference>
<evidence type="ECO:0000256" key="4">
    <source>
        <dbReference type="NCBIfam" id="TIGR00152"/>
    </source>
</evidence>
<evidence type="ECO:0000256" key="1">
    <source>
        <dbReference type="ARBA" id="ARBA00022741"/>
    </source>
</evidence>
<evidence type="ECO:0000256" key="2">
    <source>
        <dbReference type="ARBA" id="ARBA00022840"/>
    </source>
</evidence>
<dbReference type="NCBIfam" id="NF002879">
    <property type="entry name" value="PRK03333.1"/>
    <property type="match status" value="1"/>
</dbReference>
<gene>
    <name evidence="3" type="primary">coaE</name>
    <name evidence="5" type="ORF">GCM10009849_03800</name>
</gene>
<dbReference type="RefSeq" id="WP_344297957.1">
    <property type="nucleotide sequence ID" value="NZ_BAAAQW010000002.1"/>
</dbReference>
<dbReference type="PANTHER" id="PTHR10695:SF46">
    <property type="entry name" value="BIFUNCTIONAL COENZYME A SYNTHASE-RELATED"/>
    <property type="match status" value="1"/>
</dbReference>